<dbReference type="RefSeq" id="XP_013269210.1">
    <property type="nucleotide sequence ID" value="XM_013413756.1"/>
</dbReference>
<comment type="similarity">
    <text evidence="1 4">Belongs to the SEC5 family.</text>
</comment>
<organism evidence="7 8">
    <name type="scientific">Rhinocladiella mackenziei CBS 650.93</name>
    <dbReference type="NCBI Taxonomy" id="1442369"/>
    <lineage>
        <taxon>Eukaryota</taxon>
        <taxon>Fungi</taxon>
        <taxon>Dikarya</taxon>
        <taxon>Ascomycota</taxon>
        <taxon>Pezizomycotina</taxon>
        <taxon>Eurotiomycetes</taxon>
        <taxon>Chaetothyriomycetidae</taxon>
        <taxon>Chaetothyriales</taxon>
        <taxon>Herpotrichiellaceae</taxon>
        <taxon>Rhinocladiella</taxon>
    </lineage>
</organism>
<comment type="subunit">
    <text evidence="4">Component of the exocyst complex.</text>
</comment>
<dbReference type="STRING" id="1442369.A0A0D2I8A3"/>
<dbReference type="GO" id="GO:0000145">
    <property type="term" value="C:exocyst"/>
    <property type="evidence" value="ECO:0007669"/>
    <property type="project" value="UniProtKB-UniRule"/>
</dbReference>
<evidence type="ECO:0000313" key="8">
    <source>
        <dbReference type="Proteomes" id="UP000053617"/>
    </source>
</evidence>
<dbReference type="GeneID" id="25296084"/>
<evidence type="ECO:0000256" key="2">
    <source>
        <dbReference type="ARBA" id="ARBA00022448"/>
    </source>
</evidence>
<reference evidence="7 8" key="1">
    <citation type="submission" date="2015-01" db="EMBL/GenBank/DDBJ databases">
        <title>The Genome Sequence of Rhinocladiella mackenzie CBS 650.93.</title>
        <authorList>
            <consortium name="The Broad Institute Genomics Platform"/>
            <person name="Cuomo C."/>
            <person name="de Hoog S."/>
            <person name="Gorbushina A."/>
            <person name="Stielow B."/>
            <person name="Teixiera M."/>
            <person name="Abouelleil A."/>
            <person name="Chapman S.B."/>
            <person name="Priest M."/>
            <person name="Young S.K."/>
            <person name="Wortman J."/>
            <person name="Nusbaum C."/>
            <person name="Birren B."/>
        </authorList>
    </citation>
    <scope>NUCLEOTIDE SEQUENCE [LARGE SCALE GENOMIC DNA]</scope>
    <source>
        <strain evidence="7 8">CBS 650.93</strain>
    </source>
</reference>
<dbReference type="PANTHER" id="PTHR13043:SF1">
    <property type="entry name" value="EXOCYST COMPLEX COMPONENT 2"/>
    <property type="match status" value="1"/>
</dbReference>
<evidence type="ECO:0000313" key="7">
    <source>
        <dbReference type="EMBL" id="KIX02074.1"/>
    </source>
</evidence>
<keyword evidence="2 4" id="KW-0813">Transport</keyword>
<dbReference type="GO" id="GO:0006893">
    <property type="term" value="P:Golgi to plasma membrane transport"/>
    <property type="evidence" value="ECO:0007669"/>
    <property type="project" value="UniProtKB-UniRule"/>
</dbReference>
<dbReference type="OrthoDB" id="26242at2759"/>
<dbReference type="GO" id="GO:0006887">
    <property type="term" value="P:exocytosis"/>
    <property type="evidence" value="ECO:0007669"/>
    <property type="project" value="UniProtKB-KW"/>
</dbReference>
<keyword evidence="3 4" id="KW-0268">Exocytosis</keyword>
<feature type="region of interest" description="Disordered" evidence="5">
    <location>
        <begin position="1"/>
        <end position="70"/>
    </location>
</feature>
<evidence type="ECO:0000256" key="4">
    <source>
        <dbReference type="RuleBase" id="RU365069"/>
    </source>
</evidence>
<evidence type="ECO:0000256" key="5">
    <source>
        <dbReference type="SAM" id="MobiDB-lite"/>
    </source>
</evidence>
<dbReference type="Proteomes" id="UP000053617">
    <property type="component" value="Unassembled WGS sequence"/>
</dbReference>
<dbReference type="AlphaFoldDB" id="A0A0D2I8A3"/>
<feature type="domain" description="Exocyst complex component EXOC2/Sec5 N-terminal" evidence="6">
    <location>
        <begin position="81"/>
        <end position="1017"/>
    </location>
</feature>
<keyword evidence="8" id="KW-1185">Reference proteome</keyword>
<evidence type="ECO:0000256" key="1">
    <source>
        <dbReference type="ARBA" id="ARBA00010578"/>
    </source>
</evidence>
<accession>A0A0D2I8A3</accession>
<dbReference type="InterPro" id="IPR039481">
    <property type="entry name" value="EXOC2/Sec5_N_dom"/>
</dbReference>
<gene>
    <name evidence="7" type="ORF">Z518_08013</name>
</gene>
<dbReference type="InterPro" id="IPR029175">
    <property type="entry name" value="EXOC2/Sec5"/>
</dbReference>
<evidence type="ECO:0000256" key="3">
    <source>
        <dbReference type="ARBA" id="ARBA00022483"/>
    </source>
</evidence>
<dbReference type="PANTHER" id="PTHR13043">
    <property type="entry name" value="EXOCYST COMPLEX COMPONENT SEC5"/>
    <property type="match status" value="1"/>
</dbReference>
<evidence type="ECO:0000259" key="6">
    <source>
        <dbReference type="Pfam" id="PF15469"/>
    </source>
</evidence>
<name>A0A0D2I8A3_9EURO</name>
<sequence>MADQERTIVTHYNLPTPYPTEWPKELDESDDDDIPDAVGIRRSRSRYSALERSASERKSLLPGSQRTGDGRANLVQKDEADPLGVHSSVVNSLRNRGLPVDQDSRLRNKFMLSSTTFSPAMFLSQAHSDASTDDLLRGLQFLSRSIDQKSASLKVLVETNFERFVRAKAVIDNVYTEMRNQGVDPVAGAPPSPRHSRRTSGIHFRNVSSGSGAGMHHQQTASKNALRKETDYGVQGIKGPLLEVSQKAEDVWGPALGGKEREVNLKAIAEAITKDRTLYELGSNLSSAIKQRDYDGAVELYNAARRYAAEARSLSDAVVRNGRTLSDEQVHKILVVGRMWSDADEQVKTLKRDLWRRLSNTSSALPLPCSSQAEEHMELISILLQLGVDESPIWVYLLSRYDFLKNKIAAVVERSKIEIEVLRRRLTAGENPSSRTVAAFLRQASKDRPEALDTEDVIDFWNCISAYFTKLLSLSSGLLGEVVDFWESAQSFIDGSKQKNLPTGFEGESRKHHQLSDTEVNGLRSGAIELVSQLRDAVFSLFADPPLEDISALFSPAPGSAGTPTTPLTGSAFSPTDGRIGKLDPQNLPAAAAKKGEPWEDFAFWPPHSNALIAVHYLEKILTLVGVAGAEMVALGPVSNNNAAYEMIKAMIGGARERCMRAVCEAWSKDAESCKSLEDWVRAPEKRGQTRMPMYFEAYERKILLGMQQVLYLSNTTTKPGSREIITPPPSKLLQMLRTQFVSSVYKAVSGMLENAEASPQGEEDDWVLVTSLGSVVDGAPSSEMLTQDAINASSRNVRMLLTMSNLKALRNEHVPSLIQLFESSFSIKLADESKTIKDVFGQIDAKLFHSYAQPMVATLTKIIKDGINSPSWAPTTARPDQVRPYVYAALMTLVMVHTEVSSTVSHPGSSSHLLGEIMSYLLENVSQALLDSFKERRPNTYALPALMQATLDTEFIAQTMAQYATSKAGEVQGQIYTELDKRTTNEARTRLQQELGDMRIVLKKLREGSRNSFGCFKRQRPADKERGRPERKATVT</sequence>
<dbReference type="GO" id="GO:0015031">
    <property type="term" value="P:protein transport"/>
    <property type="evidence" value="ECO:0007669"/>
    <property type="project" value="UniProtKB-KW"/>
</dbReference>
<dbReference type="VEuPathDB" id="FungiDB:Z518_08013"/>
<dbReference type="EMBL" id="KN847480">
    <property type="protein sequence ID" value="KIX02074.1"/>
    <property type="molecule type" value="Genomic_DNA"/>
</dbReference>
<dbReference type="Pfam" id="PF15469">
    <property type="entry name" value="Sec5"/>
    <property type="match status" value="1"/>
</dbReference>
<protein>
    <recommendedName>
        <fullName evidence="4">Exocyst complex component SEC5</fullName>
    </recommendedName>
</protein>
<comment type="function">
    <text evidence="4">Component of the exocyst complex involved in the docking of exocytic vesicles with fusion sites on the plasma membrane.</text>
</comment>
<keyword evidence="4" id="KW-0653">Protein transport</keyword>
<feature type="compositionally biased region" description="Basic and acidic residues" evidence="5">
    <location>
        <begin position="1021"/>
        <end position="1037"/>
    </location>
</feature>
<proteinExistence type="inferred from homology"/>
<feature type="region of interest" description="Disordered" evidence="5">
    <location>
        <begin position="1014"/>
        <end position="1037"/>
    </location>
</feature>
<dbReference type="HOGENOM" id="CLU_011308_0_0_1"/>